<evidence type="ECO:0000313" key="2">
    <source>
        <dbReference type="EMBL" id="OGG72586.1"/>
    </source>
</evidence>
<keyword evidence="1" id="KW-0812">Transmembrane</keyword>
<sequence length="100" mass="10610">MSTPVKYFAIFGLLVAGGLLVYGMFFKDSGAGTGALLTRESAFSGVESAAVTELLIVLKSLENLSLDTSVFDDTAFRSLKDYSVILDVVPQGKVNPFAPL</sequence>
<evidence type="ECO:0000313" key="3">
    <source>
        <dbReference type="Proteomes" id="UP000177306"/>
    </source>
</evidence>
<accession>A0A1F6EG07</accession>
<proteinExistence type="predicted"/>
<dbReference type="EMBL" id="MFLY01000038">
    <property type="protein sequence ID" value="OGG72586.1"/>
    <property type="molecule type" value="Genomic_DNA"/>
</dbReference>
<comment type="caution">
    <text evidence="2">The sequence shown here is derived from an EMBL/GenBank/DDBJ whole genome shotgun (WGS) entry which is preliminary data.</text>
</comment>
<evidence type="ECO:0000256" key="1">
    <source>
        <dbReference type="SAM" id="Phobius"/>
    </source>
</evidence>
<protein>
    <submittedName>
        <fullName evidence="2">Uncharacterized protein</fullName>
    </submittedName>
</protein>
<keyword evidence="1" id="KW-0472">Membrane</keyword>
<dbReference type="AlphaFoldDB" id="A0A1F6EG07"/>
<name>A0A1F6EG07_9BACT</name>
<keyword evidence="1" id="KW-1133">Transmembrane helix</keyword>
<reference evidence="2 3" key="1">
    <citation type="journal article" date="2016" name="Nat. Commun.">
        <title>Thousands of microbial genomes shed light on interconnected biogeochemical processes in an aquifer system.</title>
        <authorList>
            <person name="Anantharaman K."/>
            <person name="Brown C.T."/>
            <person name="Hug L.A."/>
            <person name="Sharon I."/>
            <person name="Castelle C.J."/>
            <person name="Probst A.J."/>
            <person name="Thomas B.C."/>
            <person name="Singh A."/>
            <person name="Wilkins M.J."/>
            <person name="Karaoz U."/>
            <person name="Brodie E.L."/>
            <person name="Williams K.H."/>
            <person name="Hubbard S.S."/>
            <person name="Banfield J.F."/>
        </authorList>
    </citation>
    <scope>NUCLEOTIDE SEQUENCE [LARGE SCALE GENOMIC DNA]</scope>
</reference>
<organism evidence="2 3">
    <name type="scientific">Candidatus Kaiserbacteria bacterium RIFCSPLOWO2_01_FULL_53_17</name>
    <dbReference type="NCBI Taxonomy" id="1798511"/>
    <lineage>
        <taxon>Bacteria</taxon>
        <taxon>Candidatus Kaiseribacteriota</taxon>
    </lineage>
</organism>
<gene>
    <name evidence="2" type="ORF">A3A38_02850</name>
</gene>
<feature type="transmembrane region" description="Helical" evidence="1">
    <location>
        <begin position="6"/>
        <end position="26"/>
    </location>
</feature>
<dbReference type="Proteomes" id="UP000177306">
    <property type="component" value="Unassembled WGS sequence"/>
</dbReference>